<evidence type="ECO:0000313" key="1">
    <source>
        <dbReference type="EMBL" id="MBF9072365.1"/>
    </source>
</evidence>
<protein>
    <submittedName>
        <fullName evidence="1">Uncharacterized protein</fullName>
    </submittedName>
</protein>
<proteinExistence type="predicted"/>
<dbReference type="Proteomes" id="UP000657385">
    <property type="component" value="Unassembled WGS sequence"/>
</dbReference>
<sequence>MSVTGFWVVGVVPDGDVARLLGQFPGADSFGRRDPEPSGDLEWWSGSGNLEAFFDPGPYGPVPTELALRLQDGLAATGSADEQYEAVKEELLRLVPQHEGVDLFCASTRKGDPVAALHYGLGPEAVFQLPGCFGDFLLDAAGVRATLPGMEAALDLAPGRRRAVEERIRDWLAGMTDGTEHDLNDLVDGPLRVLRHALRHGLGAAGMTLWY</sequence>
<gene>
    <name evidence="1" type="ORF">I2501_30505</name>
</gene>
<comment type="caution">
    <text evidence="1">The sequence shown here is derived from an EMBL/GenBank/DDBJ whole genome shotgun (WGS) entry which is preliminary data.</text>
</comment>
<dbReference type="RefSeq" id="WP_196197537.1">
    <property type="nucleotide sequence ID" value="NZ_JADPRT010000016.1"/>
</dbReference>
<evidence type="ECO:0000313" key="2">
    <source>
        <dbReference type="Proteomes" id="UP000657385"/>
    </source>
</evidence>
<name>A0A931FHH0_9ACTN</name>
<organism evidence="1 2">
    <name type="scientific">Streptacidiphilus fuscans</name>
    <dbReference type="NCBI Taxonomy" id="2789292"/>
    <lineage>
        <taxon>Bacteria</taxon>
        <taxon>Bacillati</taxon>
        <taxon>Actinomycetota</taxon>
        <taxon>Actinomycetes</taxon>
        <taxon>Kitasatosporales</taxon>
        <taxon>Streptomycetaceae</taxon>
        <taxon>Streptacidiphilus</taxon>
    </lineage>
</organism>
<reference evidence="1" key="1">
    <citation type="submission" date="2020-11" db="EMBL/GenBank/DDBJ databases">
        <title>Isolation and identification of active actinomycetes.</title>
        <authorList>
            <person name="Yu B."/>
        </authorList>
    </citation>
    <scope>NUCLEOTIDE SEQUENCE</scope>
    <source>
        <strain evidence="1">NEAU-YB345</strain>
    </source>
</reference>
<dbReference type="AlphaFoldDB" id="A0A931FHH0"/>
<dbReference type="EMBL" id="JADPRT010000016">
    <property type="protein sequence ID" value="MBF9072365.1"/>
    <property type="molecule type" value="Genomic_DNA"/>
</dbReference>
<keyword evidence="2" id="KW-1185">Reference proteome</keyword>
<accession>A0A931FHH0</accession>